<gene>
    <name evidence="1" type="ORF">ACFP1B_18735</name>
</gene>
<proteinExistence type="predicted"/>
<dbReference type="RefSeq" id="WP_344510938.1">
    <property type="nucleotide sequence ID" value="NZ_BAAATU010000019.1"/>
</dbReference>
<protein>
    <submittedName>
        <fullName evidence="1">Uncharacterized protein</fullName>
    </submittedName>
</protein>
<accession>A0ABW1GKP0</accession>
<sequence length="257" mass="26994">MTTPDVTTSSALTPHTDAAARVTELRSTLQKAGPLLAFCAGREAAVAPALAGRLLSAAEEAEARMPISEFVDEEIPSAPTVPRAARTTPVRATLDLSPADHHALKRWCNITAAALELSQVPLAPVLRILGKQLLADPELAARVRAELEPAGGTHWPSLHVRACGQPDPGPGCVPGSHRSCERPGCGPRTVPGRGQGDTDIVTSYDRIGGCALRRRGGLRAGCGHPRADHHLWSADTRTRPLNALVITPGPKAAVLHN</sequence>
<comment type="caution">
    <text evidence="1">The sequence shown here is derived from an EMBL/GenBank/DDBJ whole genome shotgun (WGS) entry which is preliminary data.</text>
</comment>
<evidence type="ECO:0000313" key="1">
    <source>
        <dbReference type="EMBL" id="MFC5915436.1"/>
    </source>
</evidence>
<keyword evidence="2" id="KW-1185">Reference proteome</keyword>
<evidence type="ECO:0000313" key="2">
    <source>
        <dbReference type="Proteomes" id="UP001596200"/>
    </source>
</evidence>
<reference evidence="2" key="1">
    <citation type="journal article" date="2019" name="Int. J. Syst. Evol. Microbiol.">
        <title>The Global Catalogue of Microorganisms (GCM) 10K type strain sequencing project: providing services to taxonomists for standard genome sequencing and annotation.</title>
        <authorList>
            <consortium name="The Broad Institute Genomics Platform"/>
            <consortium name="The Broad Institute Genome Sequencing Center for Infectious Disease"/>
            <person name="Wu L."/>
            <person name="Ma J."/>
        </authorList>
    </citation>
    <scope>NUCLEOTIDE SEQUENCE [LARGE SCALE GENOMIC DNA]</scope>
    <source>
        <strain evidence="2">JCM 4147</strain>
    </source>
</reference>
<dbReference type="Proteomes" id="UP001596200">
    <property type="component" value="Unassembled WGS sequence"/>
</dbReference>
<organism evidence="1 2">
    <name type="scientific">Streptomyces pulveraceus</name>
    <dbReference type="NCBI Taxonomy" id="68258"/>
    <lineage>
        <taxon>Bacteria</taxon>
        <taxon>Bacillati</taxon>
        <taxon>Actinomycetota</taxon>
        <taxon>Actinomycetes</taxon>
        <taxon>Kitasatosporales</taxon>
        <taxon>Streptomycetaceae</taxon>
        <taxon>Streptomyces</taxon>
    </lineage>
</organism>
<name>A0ABW1GKP0_9ACTN</name>
<dbReference type="EMBL" id="JBHSPU010000016">
    <property type="protein sequence ID" value="MFC5915436.1"/>
    <property type="molecule type" value="Genomic_DNA"/>
</dbReference>